<accession>A0A370NJY1</accession>
<dbReference type="EMBL" id="QKWJ01000078">
    <property type="protein sequence ID" value="RDK05900.1"/>
    <property type="molecule type" value="Genomic_DNA"/>
</dbReference>
<dbReference type="Proteomes" id="UP000255165">
    <property type="component" value="Unassembled WGS sequence"/>
</dbReference>
<reference evidence="2" key="1">
    <citation type="submission" date="2018-06" db="EMBL/GenBank/DDBJ databases">
        <authorList>
            <person name="Feng T."/>
            <person name="Jeon C.O."/>
        </authorList>
    </citation>
    <scope>NUCLEOTIDE SEQUENCE [LARGE SCALE GENOMIC DNA]</scope>
    <source>
        <strain evidence="2">S23</strain>
    </source>
</reference>
<name>A0A370NJY1_9BURK</name>
<evidence type="ECO:0000313" key="1">
    <source>
        <dbReference type="EMBL" id="RDK05900.1"/>
    </source>
</evidence>
<sequence>MAKEHPILFTGAMVRAILDGRKTQTRRDGFTPDYVALLENGYCRYAYAGDQLWAGETWAQPAALDPGPTVYRADYPTWVPLGYQNIPPVEAIRWKPSIHIPRAACRLVLGGPTSVWGG</sequence>
<protein>
    <submittedName>
        <fullName evidence="1">Uncharacterized protein</fullName>
    </submittedName>
</protein>
<dbReference type="RefSeq" id="WP_115215648.1">
    <property type="nucleotide sequence ID" value="NZ_QKWJ01000078.1"/>
</dbReference>
<evidence type="ECO:0000313" key="2">
    <source>
        <dbReference type="Proteomes" id="UP000255165"/>
    </source>
</evidence>
<dbReference type="AlphaFoldDB" id="A0A370NJY1"/>
<keyword evidence="2" id="KW-1185">Reference proteome</keyword>
<proteinExistence type="predicted"/>
<comment type="caution">
    <text evidence="1">The sequence shown here is derived from an EMBL/GenBank/DDBJ whole genome shotgun (WGS) entry which is preliminary data.</text>
</comment>
<gene>
    <name evidence="1" type="ORF">DN412_34245</name>
</gene>
<organism evidence="1 2">
    <name type="scientific">Cupriavidus lacunae</name>
    <dbReference type="NCBI Taxonomy" id="2666307"/>
    <lineage>
        <taxon>Bacteria</taxon>
        <taxon>Pseudomonadati</taxon>
        <taxon>Pseudomonadota</taxon>
        <taxon>Betaproteobacteria</taxon>
        <taxon>Burkholderiales</taxon>
        <taxon>Burkholderiaceae</taxon>
        <taxon>Cupriavidus</taxon>
    </lineage>
</organism>